<protein>
    <recommendedName>
        <fullName evidence="2">CAAX prenyl protease 2/Lysostaphin resistance protein A-like domain-containing protein</fullName>
    </recommendedName>
</protein>
<accession>A0A3B0R0P8</accession>
<dbReference type="Pfam" id="PF02517">
    <property type="entry name" value="Rce1-like"/>
    <property type="match status" value="1"/>
</dbReference>
<proteinExistence type="predicted"/>
<dbReference type="PANTHER" id="PTHR39430:SF1">
    <property type="entry name" value="PROTEASE"/>
    <property type="match status" value="1"/>
</dbReference>
<dbReference type="GO" id="GO:0080120">
    <property type="term" value="P:CAAX-box protein maturation"/>
    <property type="evidence" value="ECO:0007669"/>
    <property type="project" value="UniProtKB-ARBA"/>
</dbReference>
<dbReference type="AlphaFoldDB" id="A0A3B0R0P8"/>
<evidence type="ECO:0000259" key="2">
    <source>
        <dbReference type="Pfam" id="PF02517"/>
    </source>
</evidence>
<organism evidence="3">
    <name type="scientific">hydrothermal vent metagenome</name>
    <dbReference type="NCBI Taxonomy" id="652676"/>
    <lineage>
        <taxon>unclassified sequences</taxon>
        <taxon>metagenomes</taxon>
        <taxon>ecological metagenomes</taxon>
    </lineage>
</organism>
<gene>
    <name evidence="3" type="ORF">MNBD_BACTEROID02-1493</name>
</gene>
<feature type="transmembrane region" description="Helical" evidence="1">
    <location>
        <begin position="137"/>
        <end position="156"/>
    </location>
</feature>
<keyword evidence="1" id="KW-1133">Transmembrane helix</keyword>
<feature type="transmembrane region" description="Helical" evidence="1">
    <location>
        <begin position="14"/>
        <end position="37"/>
    </location>
</feature>
<reference evidence="3" key="1">
    <citation type="submission" date="2018-06" db="EMBL/GenBank/DDBJ databases">
        <authorList>
            <person name="Zhirakovskaya E."/>
        </authorList>
    </citation>
    <scope>NUCLEOTIDE SEQUENCE</scope>
</reference>
<feature type="transmembrane region" description="Helical" evidence="1">
    <location>
        <begin position="110"/>
        <end position="131"/>
    </location>
</feature>
<sequence>MNYIQQAYKGKNRFLDYFFAIIIITIGWQVIGIIPLISVASVYSKDSNDFIAASNNAFMGLGINNNLYLFVMLLMFLFGLISLLFAVQKIHKRPIISLITSREKIDWHRIIYGFILWFGIVFAVIVIDYLISPEDYIWNFKAIPFLILVVVSFVMMPIQTSFEELLFRGYFMQGLGVVFKNAFVPLFVTSIIFGLLHIFNPEYDKLGPLVMVYYIGTGFLFGITTLMDEGTELSLGMHAANNIVASVFVTMNWTVFQTDALLIDTSEPNIEYEMILPVFVIYPLVLFI</sequence>
<name>A0A3B0R0P8_9ZZZZ</name>
<evidence type="ECO:0000313" key="3">
    <source>
        <dbReference type="EMBL" id="VAV85909.1"/>
    </source>
</evidence>
<keyword evidence="1" id="KW-0812">Transmembrane</keyword>
<keyword evidence="1" id="KW-0472">Membrane</keyword>
<feature type="transmembrane region" description="Helical" evidence="1">
    <location>
        <begin position="211"/>
        <end position="227"/>
    </location>
</feature>
<dbReference type="InterPro" id="IPR003675">
    <property type="entry name" value="Rce1/LyrA-like_dom"/>
</dbReference>
<evidence type="ECO:0000256" key="1">
    <source>
        <dbReference type="SAM" id="Phobius"/>
    </source>
</evidence>
<dbReference type="PANTHER" id="PTHR39430">
    <property type="entry name" value="MEMBRANE-ASSOCIATED PROTEASE-RELATED"/>
    <property type="match status" value="1"/>
</dbReference>
<feature type="transmembrane region" description="Helical" evidence="1">
    <location>
        <begin position="67"/>
        <end position="87"/>
    </location>
</feature>
<feature type="non-terminal residue" evidence="3">
    <location>
        <position position="288"/>
    </location>
</feature>
<dbReference type="GO" id="GO:0004175">
    <property type="term" value="F:endopeptidase activity"/>
    <property type="evidence" value="ECO:0007669"/>
    <property type="project" value="UniProtKB-ARBA"/>
</dbReference>
<feature type="domain" description="CAAX prenyl protease 2/Lysostaphin resistance protein A-like" evidence="2">
    <location>
        <begin position="146"/>
        <end position="244"/>
    </location>
</feature>
<feature type="transmembrane region" description="Helical" evidence="1">
    <location>
        <begin position="177"/>
        <end position="199"/>
    </location>
</feature>
<feature type="transmembrane region" description="Helical" evidence="1">
    <location>
        <begin position="270"/>
        <end position="287"/>
    </location>
</feature>
<feature type="transmembrane region" description="Helical" evidence="1">
    <location>
        <begin position="239"/>
        <end position="258"/>
    </location>
</feature>
<dbReference type="EMBL" id="UOEB01000254">
    <property type="protein sequence ID" value="VAV85909.1"/>
    <property type="molecule type" value="Genomic_DNA"/>
</dbReference>